<proteinExistence type="predicted"/>
<organism evidence="2 3">
    <name type="scientific">Setaria viridis</name>
    <name type="common">Green bristlegrass</name>
    <name type="synonym">Setaria italica subsp. viridis</name>
    <dbReference type="NCBI Taxonomy" id="4556"/>
    <lineage>
        <taxon>Eukaryota</taxon>
        <taxon>Viridiplantae</taxon>
        <taxon>Streptophyta</taxon>
        <taxon>Embryophyta</taxon>
        <taxon>Tracheophyta</taxon>
        <taxon>Spermatophyta</taxon>
        <taxon>Magnoliopsida</taxon>
        <taxon>Liliopsida</taxon>
        <taxon>Poales</taxon>
        <taxon>Poaceae</taxon>
        <taxon>PACMAD clade</taxon>
        <taxon>Panicoideae</taxon>
        <taxon>Panicodae</taxon>
        <taxon>Paniceae</taxon>
        <taxon>Cenchrinae</taxon>
        <taxon>Setaria</taxon>
    </lineage>
</organism>
<evidence type="ECO:0000313" key="2">
    <source>
        <dbReference type="EMBL" id="TKV93165.1"/>
    </source>
</evidence>
<accession>A0A4V6D173</accession>
<feature type="signal peptide" evidence="1">
    <location>
        <begin position="1"/>
        <end position="20"/>
    </location>
</feature>
<reference evidence="2" key="1">
    <citation type="submission" date="2019-03" db="EMBL/GenBank/DDBJ databases">
        <title>WGS assembly of Setaria viridis.</title>
        <authorList>
            <person name="Huang P."/>
            <person name="Jenkins J."/>
            <person name="Grimwood J."/>
            <person name="Barry K."/>
            <person name="Healey A."/>
            <person name="Mamidi S."/>
            <person name="Sreedasyam A."/>
            <person name="Shu S."/>
            <person name="Feldman M."/>
            <person name="Wu J."/>
            <person name="Yu Y."/>
            <person name="Chen C."/>
            <person name="Johnson J."/>
            <person name="Rokhsar D."/>
            <person name="Baxter I."/>
            <person name="Schmutz J."/>
            <person name="Brutnell T."/>
            <person name="Kellogg E."/>
        </authorList>
    </citation>
    <scope>NUCLEOTIDE SEQUENCE [LARGE SCALE GENOMIC DNA]</scope>
</reference>
<gene>
    <name evidence="2" type="ORF">SEVIR_9G207901v2</name>
</gene>
<dbReference type="Proteomes" id="UP000298652">
    <property type="component" value="Chromosome 9"/>
</dbReference>
<dbReference type="AlphaFoldDB" id="A0A4V6D173"/>
<dbReference type="PANTHER" id="PTHR33321">
    <property type="match status" value="1"/>
</dbReference>
<dbReference type="PANTHER" id="PTHR33321:SF24">
    <property type="entry name" value="LEGUME LECTIN DOMAIN-CONTAINING PROTEIN"/>
    <property type="match status" value="1"/>
</dbReference>
<sequence length="110" mass="11603">MKLHAVAIASLLAVAATAGAVTFDVKNEAASTPGGQRFDRNYGADYARQVLSDASTFTWSVFNQLNPADRRPADGDTVLLAVRDTGGIASTRGSTIELSARYVDGITGRR</sequence>
<evidence type="ECO:0000313" key="3">
    <source>
        <dbReference type="Proteomes" id="UP000298652"/>
    </source>
</evidence>
<protein>
    <submittedName>
        <fullName evidence="2">Uncharacterized protein</fullName>
    </submittedName>
</protein>
<dbReference type="Gramene" id="TKV93165">
    <property type="protein sequence ID" value="TKV93165"/>
    <property type="gene ID" value="SEVIR_9G207901v2"/>
</dbReference>
<dbReference type="OMA" id="FNILHFF"/>
<feature type="chain" id="PRO_5020938590" evidence="1">
    <location>
        <begin position="21"/>
        <end position="110"/>
    </location>
</feature>
<evidence type="ECO:0000256" key="1">
    <source>
        <dbReference type="SAM" id="SignalP"/>
    </source>
</evidence>
<dbReference type="EMBL" id="CM016560">
    <property type="protein sequence ID" value="TKV93165.1"/>
    <property type="molecule type" value="Genomic_DNA"/>
</dbReference>
<keyword evidence="3" id="KW-1185">Reference proteome</keyword>
<dbReference type="Pfam" id="PF04450">
    <property type="entry name" value="BSP"/>
    <property type="match status" value="1"/>
</dbReference>
<keyword evidence="1" id="KW-0732">Signal</keyword>
<name>A0A4V6D173_SETVI</name>
<dbReference type="InterPro" id="IPR007541">
    <property type="entry name" value="Uncharacterised_BSP"/>
</dbReference>